<dbReference type="STRING" id="431595.K3WCF3"/>
<evidence type="ECO:0000256" key="1">
    <source>
        <dbReference type="ARBA" id="ARBA00023054"/>
    </source>
</evidence>
<dbReference type="InParanoid" id="K3WCF3"/>
<feature type="compositionally biased region" description="Low complexity" evidence="2">
    <location>
        <begin position="164"/>
        <end position="175"/>
    </location>
</feature>
<evidence type="ECO:0000313" key="3">
    <source>
        <dbReference type="EnsemblProtists" id="PYU1_T002644"/>
    </source>
</evidence>
<accession>K3WCF3</accession>
<proteinExistence type="predicted"/>
<reference evidence="4" key="2">
    <citation type="submission" date="2010-04" db="EMBL/GenBank/DDBJ databases">
        <authorList>
            <person name="Buell R."/>
            <person name="Hamilton J."/>
            <person name="Hostetler J."/>
        </authorList>
    </citation>
    <scope>NUCLEOTIDE SEQUENCE [LARGE SCALE GENOMIC DNA]</scope>
    <source>
        <strain evidence="4">DAOM:BR144</strain>
    </source>
</reference>
<organism evidence="3 4">
    <name type="scientific">Globisporangium ultimum (strain ATCC 200006 / CBS 805.95 / DAOM BR144)</name>
    <name type="common">Pythium ultimum</name>
    <dbReference type="NCBI Taxonomy" id="431595"/>
    <lineage>
        <taxon>Eukaryota</taxon>
        <taxon>Sar</taxon>
        <taxon>Stramenopiles</taxon>
        <taxon>Oomycota</taxon>
        <taxon>Peronosporomycetes</taxon>
        <taxon>Pythiales</taxon>
        <taxon>Pythiaceae</taxon>
        <taxon>Globisporangium</taxon>
    </lineage>
</organism>
<dbReference type="EnsemblProtists" id="PYU1_T002644">
    <property type="protein sequence ID" value="PYU1_T002644"/>
    <property type="gene ID" value="PYU1_G002641"/>
</dbReference>
<feature type="region of interest" description="Disordered" evidence="2">
    <location>
        <begin position="131"/>
        <end position="186"/>
    </location>
</feature>
<dbReference type="PANTHER" id="PTHR18870:SF9">
    <property type="entry name" value="PROTEIN TAG-278-RELATED"/>
    <property type="match status" value="1"/>
</dbReference>
<dbReference type="eggNOG" id="ENOG502R5KC">
    <property type="taxonomic scope" value="Eukaryota"/>
</dbReference>
<dbReference type="Proteomes" id="UP000019132">
    <property type="component" value="Unassembled WGS sequence"/>
</dbReference>
<keyword evidence="1" id="KW-0175">Coiled coil</keyword>
<reference evidence="4" key="1">
    <citation type="journal article" date="2010" name="Genome Biol.">
        <title>Genome sequence of the necrotrophic plant pathogen Pythium ultimum reveals original pathogenicity mechanisms and effector repertoire.</title>
        <authorList>
            <person name="Levesque C.A."/>
            <person name="Brouwer H."/>
            <person name="Cano L."/>
            <person name="Hamilton J.P."/>
            <person name="Holt C."/>
            <person name="Huitema E."/>
            <person name="Raffaele S."/>
            <person name="Robideau G.P."/>
            <person name="Thines M."/>
            <person name="Win J."/>
            <person name="Zerillo M.M."/>
            <person name="Beakes G.W."/>
            <person name="Boore J.L."/>
            <person name="Busam D."/>
            <person name="Dumas B."/>
            <person name="Ferriera S."/>
            <person name="Fuerstenberg S.I."/>
            <person name="Gachon C.M."/>
            <person name="Gaulin E."/>
            <person name="Govers F."/>
            <person name="Grenville-Briggs L."/>
            <person name="Horner N."/>
            <person name="Hostetler J."/>
            <person name="Jiang R.H."/>
            <person name="Johnson J."/>
            <person name="Krajaejun T."/>
            <person name="Lin H."/>
            <person name="Meijer H.J."/>
            <person name="Moore B."/>
            <person name="Morris P."/>
            <person name="Phuntmart V."/>
            <person name="Puiu D."/>
            <person name="Shetty J."/>
            <person name="Stajich J.E."/>
            <person name="Tripathy S."/>
            <person name="Wawra S."/>
            <person name="van West P."/>
            <person name="Whitty B.R."/>
            <person name="Coutinho P.M."/>
            <person name="Henrissat B."/>
            <person name="Martin F."/>
            <person name="Thomas P.D."/>
            <person name="Tyler B.M."/>
            <person name="De Vries R.P."/>
            <person name="Kamoun S."/>
            <person name="Yandell M."/>
            <person name="Tisserat N."/>
            <person name="Buell C.R."/>
        </authorList>
    </citation>
    <scope>NUCLEOTIDE SEQUENCE</scope>
    <source>
        <strain evidence="4">DAOM:BR144</strain>
    </source>
</reference>
<dbReference type="VEuPathDB" id="FungiDB:PYU1_G002641"/>
<dbReference type="HOGENOM" id="CLU_1457257_0_0_1"/>
<evidence type="ECO:0000256" key="2">
    <source>
        <dbReference type="SAM" id="MobiDB-lite"/>
    </source>
</evidence>
<name>K3WCF3_GLOUD</name>
<reference evidence="3" key="3">
    <citation type="submission" date="2014-11" db="UniProtKB">
        <authorList>
            <consortium name="EnsemblProtists"/>
        </authorList>
    </citation>
    <scope>IDENTIFICATION</scope>
    <source>
        <strain evidence="3">DAOM BR144</strain>
    </source>
</reference>
<evidence type="ECO:0000313" key="4">
    <source>
        <dbReference type="Proteomes" id="UP000019132"/>
    </source>
</evidence>
<keyword evidence="4" id="KW-1185">Reference proteome</keyword>
<protein>
    <submittedName>
        <fullName evidence="3">Uncharacterized protein</fullName>
    </submittedName>
</protein>
<dbReference type="PANTHER" id="PTHR18870">
    <property type="entry name" value="PROTEIN TAG-278-RELATED"/>
    <property type="match status" value="1"/>
</dbReference>
<sequence>MDHLLEENLAEMKLLSEQFEEMKRLMTDKVLFLKQTITEWEDRYARRESRLEDVSRIADLERAVVEREALVKQTLDEMVYFKRELLNREEMYNKTFARTPNVGVMNVLKPHVQLQQQMQMQMQSNNMAPQMKRKTKPSTTGVAFANSPELQGEAELHRRNSERGSSSSGAAVKKSLPPLNNNQFVM</sequence>
<dbReference type="AlphaFoldDB" id="K3WCF3"/>